<evidence type="ECO:0000313" key="3">
    <source>
        <dbReference type="Proteomes" id="UP000078284"/>
    </source>
</evidence>
<dbReference type="AlphaFoldDB" id="A0A178VS79"/>
<reference evidence="3" key="1">
    <citation type="journal article" date="2016" name="Proc. Natl. Acad. Sci. U.S.A.">
        <title>Chromosome-level assembly of Arabidopsis thaliana Ler reveals the extent of translocation and inversion polymorphisms.</title>
        <authorList>
            <person name="Zapata L."/>
            <person name="Ding J."/>
            <person name="Willing E.M."/>
            <person name="Hartwig B."/>
            <person name="Bezdan D."/>
            <person name="Jiao W.B."/>
            <person name="Patel V."/>
            <person name="Velikkakam James G."/>
            <person name="Koornneef M."/>
            <person name="Ossowski S."/>
            <person name="Schneeberger K."/>
        </authorList>
    </citation>
    <scope>NUCLEOTIDE SEQUENCE [LARGE SCALE GENOMIC DNA]</scope>
    <source>
        <strain evidence="3">cv. Landsberg erecta</strain>
    </source>
</reference>
<sequence>MGSKPSSLADEVAIIVEQVDKVMGMVFCSPLYWESIELLAKDELSRAIFYELSEGSKIDYLKYKTKASMVPEMTRFYS</sequence>
<dbReference type="EMBL" id="CACRSJ010000105">
    <property type="protein sequence ID" value="VYS52053.1"/>
    <property type="molecule type" value="Genomic_DNA"/>
</dbReference>
<protein>
    <submittedName>
        <fullName evidence="1">Uncharacterized protein</fullName>
    </submittedName>
</protein>
<evidence type="ECO:0000313" key="2">
    <source>
        <dbReference type="EMBL" id="VYS52053.1"/>
    </source>
</evidence>
<dbReference type="Proteomes" id="UP000078284">
    <property type="component" value="Chromosome 2"/>
</dbReference>
<organism evidence="1 3">
    <name type="scientific">Arabidopsis thaliana</name>
    <name type="common">Mouse-ear cress</name>
    <dbReference type="NCBI Taxonomy" id="3702"/>
    <lineage>
        <taxon>Eukaryota</taxon>
        <taxon>Viridiplantae</taxon>
        <taxon>Streptophyta</taxon>
        <taxon>Embryophyta</taxon>
        <taxon>Tracheophyta</taxon>
        <taxon>Spermatophyta</taxon>
        <taxon>Magnoliopsida</taxon>
        <taxon>eudicotyledons</taxon>
        <taxon>Gunneridae</taxon>
        <taxon>Pentapetalae</taxon>
        <taxon>rosids</taxon>
        <taxon>malvids</taxon>
        <taxon>Brassicales</taxon>
        <taxon>Brassicaceae</taxon>
        <taxon>Camelineae</taxon>
        <taxon>Arabidopsis</taxon>
    </lineage>
</organism>
<dbReference type="ExpressionAtlas" id="A0A178VS79">
    <property type="expression patterns" value="baseline and differential"/>
</dbReference>
<reference evidence="1" key="2">
    <citation type="submission" date="2016-03" db="EMBL/GenBank/DDBJ databases">
        <title>Full-length assembly of Arabidopsis thaliana Ler reveals the complement of translocations and inversions.</title>
        <authorList>
            <person name="Zapata L."/>
            <person name="Schneeberger K."/>
            <person name="Ossowski S."/>
        </authorList>
    </citation>
    <scope>NUCLEOTIDE SEQUENCE [LARGE SCALE GENOMIC DNA]</scope>
    <source>
        <tissue evidence="1">Leaf</tissue>
    </source>
</reference>
<gene>
    <name evidence="1" type="ordered locus">AXX17_At2g03930</name>
    <name evidence="2" type="ORF">AN1_LOCUS7516</name>
</gene>
<name>A0A178VS79_ARATH</name>
<dbReference type="Proteomes" id="UP000426265">
    <property type="component" value="Unassembled WGS sequence"/>
</dbReference>
<accession>A0A178VS79</accession>
<reference evidence="2 4" key="3">
    <citation type="submission" date="2019-11" db="EMBL/GenBank/DDBJ databases">
        <authorList>
            <person name="Jiao W.-B."/>
            <person name="Schneeberger K."/>
        </authorList>
    </citation>
    <scope>NUCLEOTIDE SEQUENCE [LARGE SCALE GENOMIC DNA]</scope>
    <source>
        <strain evidence="4">cv. An-1</strain>
    </source>
</reference>
<proteinExistence type="predicted"/>
<evidence type="ECO:0000313" key="1">
    <source>
        <dbReference type="EMBL" id="OAP09297.1"/>
    </source>
</evidence>
<dbReference type="EMBL" id="LUHQ01000002">
    <property type="protein sequence ID" value="OAP09297.1"/>
    <property type="molecule type" value="Genomic_DNA"/>
</dbReference>
<evidence type="ECO:0000313" key="4">
    <source>
        <dbReference type="Proteomes" id="UP000426265"/>
    </source>
</evidence>